<name>A0ABZ2LDK5_9BACT</name>
<gene>
    <name evidence="2" type="ORF">LVJ94_17470</name>
</gene>
<organism evidence="2 3">
    <name type="scientific">Pendulispora rubella</name>
    <dbReference type="NCBI Taxonomy" id="2741070"/>
    <lineage>
        <taxon>Bacteria</taxon>
        <taxon>Pseudomonadati</taxon>
        <taxon>Myxococcota</taxon>
        <taxon>Myxococcia</taxon>
        <taxon>Myxococcales</taxon>
        <taxon>Sorangiineae</taxon>
        <taxon>Pendulisporaceae</taxon>
        <taxon>Pendulispora</taxon>
    </lineage>
</organism>
<dbReference type="Proteomes" id="UP001374803">
    <property type="component" value="Chromosome"/>
</dbReference>
<sequence>MLRKLKIYFQLFPGKHGTDAERGVSGVDYTLKVDGRTVDQGKTAADGSVEVLVPAGQPAELVLLGTSYDLKIDNYLDAVGTVAGQQRRLSMLGYDVGTIDGQWGENSDRATLDFQGDEALDPDGAAGANTQNKLRSVFGE</sequence>
<protein>
    <submittedName>
        <fullName evidence="2">Peptidoglycan-binding protein</fullName>
    </submittedName>
</protein>
<evidence type="ECO:0000313" key="2">
    <source>
        <dbReference type="EMBL" id="WXB09009.1"/>
    </source>
</evidence>
<dbReference type="InterPro" id="IPR036366">
    <property type="entry name" value="PGBDSf"/>
</dbReference>
<dbReference type="EMBL" id="CP089983">
    <property type="protein sequence ID" value="WXB09009.1"/>
    <property type="molecule type" value="Genomic_DNA"/>
</dbReference>
<evidence type="ECO:0000313" key="3">
    <source>
        <dbReference type="Proteomes" id="UP001374803"/>
    </source>
</evidence>
<dbReference type="InterPro" id="IPR036365">
    <property type="entry name" value="PGBD-like_sf"/>
</dbReference>
<dbReference type="RefSeq" id="WP_394838683.1">
    <property type="nucleotide sequence ID" value="NZ_CP089929.1"/>
</dbReference>
<proteinExistence type="predicted"/>
<reference evidence="2" key="1">
    <citation type="submission" date="2021-12" db="EMBL/GenBank/DDBJ databases">
        <title>Discovery of the Pendulisporaceae a myxobacterial family with distinct sporulation behavior and unique specialized metabolism.</title>
        <authorList>
            <person name="Garcia R."/>
            <person name="Popoff A."/>
            <person name="Bader C.D."/>
            <person name="Loehr J."/>
            <person name="Walesch S."/>
            <person name="Walt C."/>
            <person name="Boldt J."/>
            <person name="Bunk B."/>
            <person name="Haeckl F.J.F.P.J."/>
            <person name="Gunesch A.P."/>
            <person name="Birkelbach J."/>
            <person name="Nuebel U."/>
            <person name="Pietschmann T."/>
            <person name="Bach T."/>
            <person name="Mueller R."/>
        </authorList>
    </citation>
    <scope>NUCLEOTIDE SEQUENCE</scope>
    <source>
        <strain evidence="2">MSr11367</strain>
    </source>
</reference>
<accession>A0ABZ2LDK5</accession>
<dbReference type="Pfam" id="PF01471">
    <property type="entry name" value="PG_binding_1"/>
    <property type="match status" value="1"/>
</dbReference>
<evidence type="ECO:0000259" key="1">
    <source>
        <dbReference type="Pfam" id="PF01471"/>
    </source>
</evidence>
<dbReference type="Gene3D" id="1.10.101.10">
    <property type="entry name" value="PGBD-like superfamily/PGBD"/>
    <property type="match status" value="1"/>
</dbReference>
<keyword evidence="3" id="KW-1185">Reference proteome</keyword>
<feature type="domain" description="Peptidoglycan binding-like" evidence="1">
    <location>
        <begin position="86"/>
        <end position="134"/>
    </location>
</feature>
<dbReference type="InterPro" id="IPR002477">
    <property type="entry name" value="Peptidoglycan-bd-like"/>
</dbReference>
<dbReference type="SUPFAM" id="SSF47090">
    <property type="entry name" value="PGBD-like"/>
    <property type="match status" value="1"/>
</dbReference>